<dbReference type="eggNOG" id="COG3361">
    <property type="taxonomic scope" value="Bacteria"/>
</dbReference>
<dbReference type="EMBL" id="ASRX01000003">
    <property type="protein sequence ID" value="EYF08491.1"/>
    <property type="molecule type" value="Genomic_DNA"/>
</dbReference>
<dbReference type="PANTHER" id="PTHR39186">
    <property type="entry name" value="DUF2071 FAMILY PROTEIN"/>
    <property type="match status" value="1"/>
</dbReference>
<dbReference type="SUPFAM" id="SSF160104">
    <property type="entry name" value="Acetoacetate decarboxylase-like"/>
    <property type="match status" value="1"/>
</dbReference>
<dbReference type="AlphaFoldDB" id="A0A017TIQ1"/>
<evidence type="ECO:0008006" key="3">
    <source>
        <dbReference type="Google" id="ProtNLM"/>
    </source>
</evidence>
<comment type="caution">
    <text evidence="1">The sequence shown here is derived from an EMBL/GenBank/DDBJ whole genome shotgun (WGS) entry which is preliminary data.</text>
</comment>
<dbReference type="Proteomes" id="UP000019678">
    <property type="component" value="Unassembled WGS sequence"/>
</dbReference>
<gene>
    <name evidence="1" type="ORF">CAP_4020</name>
</gene>
<name>A0A017TIQ1_9BACT</name>
<dbReference type="STRING" id="1192034.CAP_4020"/>
<dbReference type="Gene3D" id="2.40.400.10">
    <property type="entry name" value="Acetoacetate decarboxylase-like"/>
    <property type="match status" value="1"/>
</dbReference>
<organism evidence="1 2">
    <name type="scientific">Chondromyces apiculatus DSM 436</name>
    <dbReference type="NCBI Taxonomy" id="1192034"/>
    <lineage>
        <taxon>Bacteria</taxon>
        <taxon>Pseudomonadati</taxon>
        <taxon>Myxococcota</taxon>
        <taxon>Polyangia</taxon>
        <taxon>Polyangiales</taxon>
        <taxon>Polyangiaceae</taxon>
        <taxon>Chondromyces</taxon>
    </lineage>
</organism>
<dbReference type="InterPro" id="IPR023375">
    <property type="entry name" value="ADC_dom_sf"/>
</dbReference>
<dbReference type="OrthoDB" id="150993at2"/>
<keyword evidence="2" id="KW-1185">Reference proteome</keyword>
<dbReference type="RefSeq" id="WP_044235506.1">
    <property type="nucleotide sequence ID" value="NZ_ASRX01000003.1"/>
</dbReference>
<accession>A0A017TIQ1</accession>
<evidence type="ECO:0000313" key="1">
    <source>
        <dbReference type="EMBL" id="EYF08491.1"/>
    </source>
</evidence>
<proteinExistence type="predicted"/>
<dbReference type="PANTHER" id="PTHR39186:SF1">
    <property type="entry name" value="DUF2071 DOMAIN-CONTAINING PROTEIN"/>
    <property type="match status" value="1"/>
</dbReference>
<protein>
    <recommendedName>
        <fullName evidence="3">DUF2071 domain-containing protein</fullName>
    </recommendedName>
</protein>
<dbReference type="Pfam" id="PF09844">
    <property type="entry name" value="DUF2071"/>
    <property type="match status" value="1"/>
</dbReference>
<evidence type="ECO:0000313" key="2">
    <source>
        <dbReference type="Proteomes" id="UP000019678"/>
    </source>
</evidence>
<sequence length="243" mass="27083">MDRISQGVRPSGRPAGFQRWRSLLFLHWEVDIAALRSLLPAPLSIDTFEGRAYVGVVPFTMQDVSPWWSPSVPGISNFHELNVRTYVHHEGRDPGVWFFSLDAAKLVAVLIARAGWHLPYHFADMELTARGGEVHYQSRRRWPTERPATLEARYQIGPALGAATPGTFEHFLAERYLLYADGGDGRLFTGQVHHHPYPLHHAEVLALRETMVEAAGLPAPQGAPHALYSPGVDVDVFGLRPLG</sequence>
<reference evidence="1 2" key="1">
    <citation type="submission" date="2013-05" db="EMBL/GenBank/DDBJ databases">
        <title>Genome assembly of Chondromyces apiculatus DSM 436.</title>
        <authorList>
            <person name="Sharma G."/>
            <person name="Khatri I."/>
            <person name="Kaur C."/>
            <person name="Mayilraj S."/>
            <person name="Subramanian S."/>
        </authorList>
    </citation>
    <scope>NUCLEOTIDE SEQUENCE [LARGE SCALE GENOMIC DNA]</scope>
    <source>
        <strain evidence="1 2">DSM 436</strain>
    </source>
</reference>
<dbReference type="InterPro" id="IPR018644">
    <property type="entry name" value="DUF2071"/>
</dbReference>